<reference evidence="1" key="1">
    <citation type="submission" date="2019-08" db="EMBL/GenBank/DDBJ databases">
        <title>Rapid identification of Enteric Bacteria from Whole Genome Sequences (WGS) using Average Nucleotide Identity (ANI).</title>
        <authorList>
            <person name="Lane C."/>
        </authorList>
    </citation>
    <scope>NUCLEOTIDE SEQUENCE [LARGE SCALE GENOMIC DNA]</scope>
    <source>
        <strain evidence="1">2010D-8461</strain>
    </source>
</reference>
<dbReference type="Proteomes" id="UP000364097">
    <property type="component" value="Unassembled WGS sequence"/>
</dbReference>
<name>A0ABW9N4S9_9BACT</name>
<evidence type="ECO:0000313" key="2">
    <source>
        <dbReference type="Proteomes" id="UP000364097"/>
    </source>
</evidence>
<evidence type="ECO:0000313" key="1">
    <source>
        <dbReference type="EMBL" id="MPB99271.1"/>
    </source>
</evidence>
<sequence length="142" mass="17001">MNTDKIFDYMADNASKWINKQLTNAKARSYDNKLVLEVDGYEFFLSDHEIHECGRLYEESLKIDSEKLQDLGFENFEIYDDYCAIIFEDYKMVLELTKEELKAMEFNYLIEDDTLFIYQNDESLEQAMQHYFSNNKNFKGNL</sequence>
<keyword evidence="2" id="KW-1185">Reference proteome</keyword>
<dbReference type="EMBL" id="AACKMW020000033">
    <property type="protein sequence ID" value="MPB99271.1"/>
    <property type="molecule type" value="Genomic_DNA"/>
</dbReference>
<dbReference type="RefSeq" id="WP_043019639.1">
    <property type="nucleotide sequence ID" value="NZ_AACKMW020000033.1"/>
</dbReference>
<comment type="caution">
    <text evidence="1">The sequence shown here is derived from an EMBL/GenBank/DDBJ whole genome shotgun (WGS) entry which is preliminary data.</text>
</comment>
<proteinExistence type="predicted"/>
<gene>
    <name evidence="1" type="ORF">A0Z09_004285</name>
</gene>
<accession>A0ABW9N4S9</accession>
<organism evidence="1 2">
    <name type="scientific">Campylobacter subantarcticus</name>
    <dbReference type="NCBI Taxonomy" id="497724"/>
    <lineage>
        <taxon>Bacteria</taxon>
        <taxon>Pseudomonadati</taxon>
        <taxon>Campylobacterota</taxon>
        <taxon>Epsilonproteobacteria</taxon>
        <taxon>Campylobacterales</taxon>
        <taxon>Campylobacteraceae</taxon>
        <taxon>Campylobacter</taxon>
    </lineage>
</organism>
<protein>
    <submittedName>
        <fullName evidence="1">Uncharacterized protein</fullName>
    </submittedName>
</protein>